<keyword evidence="1" id="KW-0472">Membrane</keyword>
<reference evidence="2" key="1">
    <citation type="journal article" date="2020" name="New Phytol.">
        <title>Comparative genomics reveals dynamic genome evolution in host specialist ectomycorrhizal fungi.</title>
        <authorList>
            <person name="Lofgren L.A."/>
            <person name="Nguyen N.H."/>
            <person name="Vilgalys R."/>
            <person name="Ruytinx J."/>
            <person name="Liao H.L."/>
            <person name="Branco S."/>
            <person name="Kuo A."/>
            <person name="LaButti K."/>
            <person name="Lipzen A."/>
            <person name="Andreopoulos W."/>
            <person name="Pangilinan J."/>
            <person name="Riley R."/>
            <person name="Hundley H."/>
            <person name="Na H."/>
            <person name="Barry K."/>
            <person name="Grigoriev I.V."/>
            <person name="Stajich J.E."/>
            <person name="Kennedy P.G."/>
        </authorList>
    </citation>
    <scope>NUCLEOTIDE SEQUENCE</scope>
    <source>
        <strain evidence="2">DOB743</strain>
    </source>
</reference>
<evidence type="ECO:0000313" key="2">
    <source>
        <dbReference type="EMBL" id="KAG1778854.1"/>
    </source>
</evidence>
<feature type="transmembrane region" description="Helical" evidence="1">
    <location>
        <begin position="29"/>
        <end position="47"/>
    </location>
</feature>
<gene>
    <name evidence="2" type="ORF">EV702DRAFT_141408</name>
</gene>
<dbReference type="Proteomes" id="UP000714275">
    <property type="component" value="Unassembled WGS sequence"/>
</dbReference>
<accession>A0A9P6ZXZ8</accession>
<protein>
    <submittedName>
        <fullName evidence="2">Uncharacterized protein</fullName>
    </submittedName>
</protein>
<sequence length="84" mass="9371">MNSRRVPPQGAPPPYAFVNRVYGRSLRPVVLAFAVMGAIWALAWTVGNRFSPLDPYPKLARRSLLSKSYKSIKTAPIINSLRCL</sequence>
<organism evidence="2 3">
    <name type="scientific">Suillus placidus</name>
    <dbReference type="NCBI Taxonomy" id="48579"/>
    <lineage>
        <taxon>Eukaryota</taxon>
        <taxon>Fungi</taxon>
        <taxon>Dikarya</taxon>
        <taxon>Basidiomycota</taxon>
        <taxon>Agaricomycotina</taxon>
        <taxon>Agaricomycetes</taxon>
        <taxon>Agaricomycetidae</taxon>
        <taxon>Boletales</taxon>
        <taxon>Suillineae</taxon>
        <taxon>Suillaceae</taxon>
        <taxon>Suillus</taxon>
    </lineage>
</organism>
<comment type="caution">
    <text evidence="2">The sequence shown here is derived from an EMBL/GenBank/DDBJ whole genome shotgun (WGS) entry which is preliminary data.</text>
</comment>
<proteinExistence type="predicted"/>
<dbReference type="AlphaFoldDB" id="A0A9P6ZXZ8"/>
<dbReference type="EMBL" id="JABBWD010000014">
    <property type="protein sequence ID" value="KAG1778854.1"/>
    <property type="molecule type" value="Genomic_DNA"/>
</dbReference>
<dbReference type="OrthoDB" id="3352285at2759"/>
<keyword evidence="3" id="KW-1185">Reference proteome</keyword>
<keyword evidence="1" id="KW-1133">Transmembrane helix</keyword>
<name>A0A9P6ZXZ8_9AGAM</name>
<evidence type="ECO:0000313" key="3">
    <source>
        <dbReference type="Proteomes" id="UP000714275"/>
    </source>
</evidence>
<keyword evidence="1" id="KW-0812">Transmembrane</keyword>
<evidence type="ECO:0000256" key="1">
    <source>
        <dbReference type="SAM" id="Phobius"/>
    </source>
</evidence>